<evidence type="ECO:0000313" key="2">
    <source>
        <dbReference type="EMBL" id="CAG6640794.1"/>
    </source>
</evidence>
<feature type="transmembrane region" description="Helical" evidence="1">
    <location>
        <begin position="82"/>
        <end position="104"/>
    </location>
</feature>
<dbReference type="EMBL" id="HBUF01623387">
    <property type="protein sequence ID" value="CAG6781514.1"/>
    <property type="molecule type" value="Transcribed_RNA"/>
</dbReference>
<proteinExistence type="predicted"/>
<dbReference type="AlphaFoldDB" id="A0A8D8QYF4"/>
<protein>
    <submittedName>
        <fullName evidence="2">Uncharacterized protein</fullName>
    </submittedName>
</protein>
<dbReference type="EMBL" id="HBUF01113974">
    <property type="protein sequence ID" value="CAG6640794.1"/>
    <property type="molecule type" value="Transcribed_RNA"/>
</dbReference>
<keyword evidence="1" id="KW-1133">Transmembrane helix</keyword>
<keyword evidence="1" id="KW-0472">Membrane</keyword>
<name>A0A8D8QYF4_9HEMI</name>
<sequence length="106" mass="12381">MFTRDRTSEMNDKFWWKVHVTLPRCAILEKPYMILTRDFKFNPYREVHTYIHRYLLYISRISPKRDWELLLGALSNKPTCGLAVLVLIPTCVCLSGLTTCSALVSI</sequence>
<organism evidence="2">
    <name type="scientific">Cacopsylla melanoneura</name>
    <dbReference type="NCBI Taxonomy" id="428564"/>
    <lineage>
        <taxon>Eukaryota</taxon>
        <taxon>Metazoa</taxon>
        <taxon>Ecdysozoa</taxon>
        <taxon>Arthropoda</taxon>
        <taxon>Hexapoda</taxon>
        <taxon>Insecta</taxon>
        <taxon>Pterygota</taxon>
        <taxon>Neoptera</taxon>
        <taxon>Paraneoptera</taxon>
        <taxon>Hemiptera</taxon>
        <taxon>Sternorrhyncha</taxon>
        <taxon>Psylloidea</taxon>
        <taxon>Psyllidae</taxon>
        <taxon>Psyllinae</taxon>
        <taxon>Cacopsylla</taxon>
    </lineage>
</organism>
<accession>A0A8D8QYF4</accession>
<keyword evidence="1" id="KW-0812">Transmembrane</keyword>
<evidence type="ECO:0000256" key="1">
    <source>
        <dbReference type="SAM" id="Phobius"/>
    </source>
</evidence>
<dbReference type="EMBL" id="HBUF01623388">
    <property type="protein sequence ID" value="CAG6781515.1"/>
    <property type="molecule type" value="Transcribed_RNA"/>
</dbReference>
<reference evidence="2" key="1">
    <citation type="submission" date="2021-05" db="EMBL/GenBank/DDBJ databases">
        <authorList>
            <person name="Alioto T."/>
            <person name="Alioto T."/>
            <person name="Gomez Garrido J."/>
        </authorList>
    </citation>
    <scope>NUCLEOTIDE SEQUENCE</scope>
</reference>